<sequence length="134" mass="14662">MSYCCCQSNIPPDGCIRDGMPVFCGLFPSGYRAPPRSLSPPAFRSVLVSGHQPQYADCQTRTGRPVRSPVTPPPAHTSAVHGALSLPGQPADMAMMCFHSQPRDEYGETDDTGMYPAHWKDWPSGCTRSQSVYR</sequence>
<proteinExistence type="predicted"/>
<reference evidence="2 3" key="1">
    <citation type="journal article" date="2002" name="Proc. Natl. Acad. Sci. U.S.A.">
        <title>Extensive mosaic structure revealed by the complete genome sequence of uropathogenic Escherichia coli.</title>
        <authorList>
            <person name="Welch R.A."/>
            <person name="Burland V."/>
            <person name="Plunkett G.III."/>
            <person name="Redford P."/>
            <person name="Roesch P."/>
            <person name="Rasko D."/>
            <person name="Buckles E.L."/>
            <person name="Liou S.R."/>
            <person name="Boutin A."/>
            <person name="Hackett J."/>
            <person name="Stroud D."/>
            <person name="Mayhew G.F."/>
            <person name="Rose D.J."/>
            <person name="Zhou S."/>
            <person name="Schwartz D.C."/>
            <person name="Perna N.T."/>
            <person name="Mobley H.L."/>
            <person name="Donnenberg M.S."/>
            <person name="Blattner F.R."/>
        </authorList>
    </citation>
    <scope>NUCLEOTIDE SEQUENCE [LARGE SCALE GENOMIC DNA]</scope>
    <source>
        <strain evidence="3">CFT073 / ATCC 700928 / UPEC</strain>
    </source>
</reference>
<dbReference type="KEGG" id="ecc:c4522"/>
<feature type="region of interest" description="Disordered" evidence="1">
    <location>
        <begin position="57"/>
        <end position="80"/>
    </location>
</feature>
<evidence type="ECO:0000313" key="3">
    <source>
        <dbReference type="Proteomes" id="UP000001410"/>
    </source>
</evidence>
<keyword evidence="3" id="KW-1185">Reference proteome</keyword>
<dbReference type="Proteomes" id="UP000001410">
    <property type="component" value="Chromosome"/>
</dbReference>
<protein>
    <submittedName>
        <fullName evidence="2">Uncharacterized protein</fullName>
    </submittedName>
</protein>
<accession>A0A0H2VC50</accession>
<name>A0A0H2VC50_ECOL6</name>
<dbReference type="HOGENOM" id="CLU_1892906_0_0_6"/>
<dbReference type="AlphaFoldDB" id="A0A0H2VC50"/>
<evidence type="ECO:0000313" key="2">
    <source>
        <dbReference type="EMBL" id="AAN82956.1"/>
    </source>
</evidence>
<gene>
    <name evidence="2" type="ordered locus">c4522</name>
</gene>
<organism evidence="2 3">
    <name type="scientific">Escherichia coli O6:H1 (strain CFT073 / ATCC 700928 / UPEC)</name>
    <dbReference type="NCBI Taxonomy" id="199310"/>
    <lineage>
        <taxon>Bacteria</taxon>
        <taxon>Pseudomonadati</taxon>
        <taxon>Pseudomonadota</taxon>
        <taxon>Gammaproteobacteria</taxon>
        <taxon>Enterobacterales</taxon>
        <taxon>Enterobacteriaceae</taxon>
        <taxon>Escherichia</taxon>
    </lineage>
</organism>
<dbReference type="EMBL" id="AE014075">
    <property type="protein sequence ID" value="AAN82956.1"/>
    <property type="molecule type" value="Genomic_DNA"/>
</dbReference>
<evidence type="ECO:0000256" key="1">
    <source>
        <dbReference type="SAM" id="MobiDB-lite"/>
    </source>
</evidence>